<comment type="function">
    <text evidence="6">Quinone reductase that provides resistance to thiol-specific stress caused by electrophilic quinones.</text>
</comment>
<dbReference type="RefSeq" id="WP_394845795.1">
    <property type="nucleotide sequence ID" value="NZ_CP089982.1"/>
</dbReference>
<comment type="cofactor">
    <cofactor evidence="6">
        <name>FMN</name>
        <dbReference type="ChEBI" id="CHEBI:58210"/>
    </cofactor>
    <text evidence="6">Binds 1 FMN per subunit.</text>
</comment>
<dbReference type="Pfam" id="PF02525">
    <property type="entry name" value="Flavodoxin_2"/>
    <property type="match status" value="1"/>
</dbReference>
<comment type="subunit">
    <text evidence="6">Homodimer.</text>
</comment>
<evidence type="ECO:0000256" key="1">
    <source>
        <dbReference type="ARBA" id="ARBA00022630"/>
    </source>
</evidence>
<dbReference type="PANTHER" id="PTHR43741">
    <property type="entry name" value="FMN-DEPENDENT NADH-AZOREDUCTASE 1"/>
    <property type="match status" value="1"/>
</dbReference>
<accession>A0ABZ2K957</accession>
<dbReference type="EC" id="1.7.1.17" evidence="6"/>
<comment type="similarity">
    <text evidence="6">Belongs to the azoreductase type 1 family.</text>
</comment>
<name>A0ABZ2K957_9BACT</name>
<feature type="binding site" evidence="6">
    <location>
        <position position="9"/>
    </location>
    <ligand>
        <name>FMN</name>
        <dbReference type="ChEBI" id="CHEBI:58210"/>
    </ligand>
</feature>
<feature type="domain" description="Flavodoxin-like fold" evidence="7">
    <location>
        <begin position="1"/>
        <end position="182"/>
    </location>
</feature>
<proteinExistence type="inferred from homology"/>
<keyword evidence="3 6" id="KW-0560">Oxidoreductase</keyword>
<keyword evidence="2 6" id="KW-0288">FMN</keyword>
<feature type="binding site" evidence="6">
    <location>
        <begin position="125"/>
        <end position="128"/>
    </location>
    <ligand>
        <name>FMN</name>
        <dbReference type="ChEBI" id="CHEBI:58210"/>
    </ligand>
</feature>
<evidence type="ECO:0000256" key="4">
    <source>
        <dbReference type="ARBA" id="ARBA00023027"/>
    </source>
</evidence>
<evidence type="ECO:0000256" key="6">
    <source>
        <dbReference type="HAMAP-Rule" id="MF_01216"/>
    </source>
</evidence>
<dbReference type="Gene3D" id="3.40.50.360">
    <property type="match status" value="1"/>
</dbReference>
<evidence type="ECO:0000256" key="5">
    <source>
        <dbReference type="ARBA" id="ARBA00048542"/>
    </source>
</evidence>
<keyword evidence="1 6" id="KW-0285">Flavoprotein</keyword>
<organism evidence="8 9">
    <name type="scientific">Pendulispora brunnea</name>
    <dbReference type="NCBI Taxonomy" id="2905690"/>
    <lineage>
        <taxon>Bacteria</taxon>
        <taxon>Pseudomonadati</taxon>
        <taxon>Myxococcota</taxon>
        <taxon>Myxococcia</taxon>
        <taxon>Myxococcales</taxon>
        <taxon>Sorangiineae</taxon>
        <taxon>Pendulisporaceae</taxon>
        <taxon>Pendulispora</taxon>
    </lineage>
</organism>
<comment type="function">
    <text evidence="6">Also exhibits azoreductase activity. Catalyzes the reductive cleavage of the azo bond in aromatic azo compounds to the corresponding amines.</text>
</comment>
<evidence type="ECO:0000256" key="3">
    <source>
        <dbReference type="ARBA" id="ARBA00023002"/>
    </source>
</evidence>
<keyword evidence="4 6" id="KW-0520">NAD</keyword>
<dbReference type="Proteomes" id="UP001379533">
    <property type="component" value="Chromosome"/>
</dbReference>
<dbReference type="HAMAP" id="MF_01216">
    <property type="entry name" value="Azoreductase_type1"/>
    <property type="match status" value="1"/>
</dbReference>
<evidence type="ECO:0000313" key="9">
    <source>
        <dbReference type="Proteomes" id="UP001379533"/>
    </source>
</evidence>
<gene>
    <name evidence="6" type="primary">azoR</name>
    <name evidence="8" type="ORF">LZC95_53295</name>
</gene>
<comment type="caution">
    <text evidence="6">Lacks conserved residue(s) required for the propagation of feature annotation.</text>
</comment>
<dbReference type="InterPro" id="IPR023048">
    <property type="entry name" value="NADH:quinone_OxRdtase_FMN_depd"/>
</dbReference>
<evidence type="ECO:0000259" key="7">
    <source>
        <dbReference type="Pfam" id="PF02525"/>
    </source>
</evidence>
<dbReference type="InterPro" id="IPR050104">
    <property type="entry name" value="FMN-dep_NADH:Q_OxRdtase_AzoR1"/>
</dbReference>
<comment type="catalytic activity">
    <reaction evidence="5">
        <text>N,N-dimethyl-1,4-phenylenediamine + anthranilate + 2 NAD(+) = 2-(4-dimethylaminophenyl)diazenylbenzoate + 2 NADH + 2 H(+)</text>
        <dbReference type="Rhea" id="RHEA:55872"/>
        <dbReference type="ChEBI" id="CHEBI:15378"/>
        <dbReference type="ChEBI" id="CHEBI:15783"/>
        <dbReference type="ChEBI" id="CHEBI:16567"/>
        <dbReference type="ChEBI" id="CHEBI:57540"/>
        <dbReference type="ChEBI" id="CHEBI:57945"/>
        <dbReference type="ChEBI" id="CHEBI:71579"/>
        <dbReference type="EC" id="1.7.1.17"/>
    </reaction>
    <physiologicalReaction direction="right-to-left" evidence="5">
        <dbReference type="Rhea" id="RHEA:55874"/>
    </physiologicalReaction>
</comment>
<dbReference type="EC" id="1.6.5.-" evidence="6"/>
<sequence length="191" mass="20680">MKLLHLDSSILGSSSVSRELTRSIVDGYRSSHPDLQVTYRDLASDPLSHIDGDTQKREATLIDTLIEELKAADVVIIGAPLYNFAIPSGLKAWIDHVVIAGKTFKYGPAGVEGLVPDKKTYVVATRGGVYEGSPVVQMHEGHLETVLRFVGIRDIEFVRAEGLAMREVRETALAAARAQVAALFPAEQVAA</sequence>
<protein>
    <recommendedName>
        <fullName evidence="6">FMN dependent NADH:quinone oxidoreductase</fullName>
        <ecNumber evidence="6">1.6.5.-</ecNumber>
    </recommendedName>
    <alternativeName>
        <fullName evidence="6">Azo-dye reductase</fullName>
    </alternativeName>
    <alternativeName>
        <fullName evidence="6">FMN-dependent NADH-azo compound oxidoreductase</fullName>
    </alternativeName>
    <alternativeName>
        <fullName evidence="6">FMN-dependent NADH-azoreductase</fullName>
        <ecNumber evidence="6">1.7.1.17</ecNumber>
    </alternativeName>
</protein>
<comment type="catalytic activity">
    <reaction evidence="6">
        <text>2 a quinone + NADH + H(+) = 2 a 1,4-benzosemiquinone + NAD(+)</text>
        <dbReference type="Rhea" id="RHEA:65952"/>
        <dbReference type="ChEBI" id="CHEBI:15378"/>
        <dbReference type="ChEBI" id="CHEBI:57540"/>
        <dbReference type="ChEBI" id="CHEBI:57945"/>
        <dbReference type="ChEBI" id="CHEBI:132124"/>
        <dbReference type="ChEBI" id="CHEBI:134225"/>
    </reaction>
</comment>
<keyword evidence="9" id="KW-1185">Reference proteome</keyword>
<dbReference type="EMBL" id="CP089982">
    <property type="protein sequence ID" value="WXA95186.1"/>
    <property type="molecule type" value="Genomic_DNA"/>
</dbReference>
<feature type="binding site" evidence="6">
    <location>
        <begin position="15"/>
        <end position="17"/>
    </location>
    <ligand>
        <name>FMN</name>
        <dbReference type="ChEBI" id="CHEBI:58210"/>
    </ligand>
</feature>
<reference evidence="8 9" key="1">
    <citation type="submission" date="2021-12" db="EMBL/GenBank/DDBJ databases">
        <title>Discovery of the Pendulisporaceae a myxobacterial family with distinct sporulation behavior and unique specialized metabolism.</title>
        <authorList>
            <person name="Garcia R."/>
            <person name="Popoff A."/>
            <person name="Bader C.D."/>
            <person name="Loehr J."/>
            <person name="Walesch S."/>
            <person name="Walt C."/>
            <person name="Boldt J."/>
            <person name="Bunk B."/>
            <person name="Haeckl F.J.F.P.J."/>
            <person name="Gunesch A.P."/>
            <person name="Birkelbach J."/>
            <person name="Nuebel U."/>
            <person name="Pietschmann T."/>
            <person name="Bach T."/>
            <person name="Mueller R."/>
        </authorList>
    </citation>
    <scope>NUCLEOTIDE SEQUENCE [LARGE SCALE GENOMIC DNA]</scope>
    <source>
        <strain evidence="8 9">MSr12523</strain>
    </source>
</reference>
<dbReference type="InterPro" id="IPR029039">
    <property type="entry name" value="Flavoprotein-like_sf"/>
</dbReference>
<dbReference type="PANTHER" id="PTHR43741:SF4">
    <property type="entry name" value="FMN-DEPENDENT NADH:QUINONE OXIDOREDUCTASE"/>
    <property type="match status" value="1"/>
</dbReference>
<evidence type="ECO:0000256" key="2">
    <source>
        <dbReference type="ARBA" id="ARBA00022643"/>
    </source>
</evidence>
<evidence type="ECO:0000313" key="8">
    <source>
        <dbReference type="EMBL" id="WXA95186.1"/>
    </source>
</evidence>
<dbReference type="SUPFAM" id="SSF52218">
    <property type="entry name" value="Flavoproteins"/>
    <property type="match status" value="1"/>
</dbReference>
<dbReference type="InterPro" id="IPR003680">
    <property type="entry name" value="Flavodoxin_fold"/>
</dbReference>